<organism evidence="5 6">
    <name type="scientific">Phaeodactylibacter luteus</name>
    <dbReference type="NCBI Taxonomy" id="1564516"/>
    <lineage>
        <taxon>Bacteria</taxon>
        <taxon>Pseudomonadati</taxon>
        <taxon>Bacteroidota</taxon>
        <taxon>Saprospiria</taxon>
        <taxon>Saprospirales</taxon>
        <taxon>Haliscomenobacteraceae</taxon>
        <taxon>Phaeodactylibacter</taxon>
    </lineage>
</organism>
<comment type="cofactor">
    <cofactor evidence="1">
        <name>Mg(2+)</name>
        <dbReference type="ChEBI" id="CHEBI:18420"/>
    </cofactor>
</comment>
<evidence type="ECO:0000256" key="2">
    <source>
        <dbReference type="ARBA" id="ARBA00022801"/>
    </source>
</evidence>
<evidence type="ECO:0000313" key="5">
    <source>
        <dbReference type="EMBL" id="TXB63585.1"/>
    </source>
</evidence>
<dbReference type="PANTHER" id="PTHR43222">
    <property type="entry name" value="NUDIX HYDROLASE 23"/>
    <property type="match status" value="1"/>
</dbReference>
<reference evidence="5 6" key="1">
    <citation type="submission" date="2019-08" db="EMBL/GenBank/DDBJ databases">
        <title>Genome of Phaeodactylibacter luteus.</title>
        <authorList>
            <person name="Bowman J.P."/>
        </authorList>
    </citation>
    <scope>NUCLEOTIDE SEQUENCE [LARGE SCALE GENOMIC DNA]</scope>
    <source>
        <strain evidence="5 6">KCTC 42180</strain>
    </source>
</reference>
<gene>
    <name evidence="5" type="ORF">FRY97_08655</name>
</gene>
<dbReference type="Gene3D" id="3.90.79.10">
    <property type="entry name" value="Nucleoside Triphosphate Pyrophosphohydrolase"/>
    <property type="match status" value="1"/>
</dbReference>
<evidence type="ECO:0000313" key="6">
    <source>
        <dbReference type="Proteomes" id="UP000321580"/>
    </source>
</evidence>
<evidence type="ECO:0000256" key="1">
    <source>
        <dbReference type="ARBA" id="ARBA00001946"/>
    </source>
</evidence>
<dbReference type="PROSITE" id="PS51462">
    <property type="entry name" value="NUDIX"/>
    <property type="match status" value="1"/>
</dbReference>
<protein>
    <submittedName>
        <fullName evidence="5">NUDIX hydrolase</fullName>
    </submittedName>
</protein>
<dbReference type="OrthoDB" id="9787476at2"/>
<keyword evidence="2 5" id="KW-0378">Hydrolase</keyword>
<dbReference type="PANTHER" id="PTHR43222:SF2">
    <property type="entry name" value="NUDIX HYDROLASE 23, CHLOROPLASTIC"/>
    <property type="match status" value="1"/>
</dbReference>
<accession>A0A5C6RNU5</accession>
<dbReference type="InterPro" id="IPR020476">
    <property type="entry name" value="Nudix_hydrolase"/>
</dbReference>
<dbReference type="GO" id="GO:0016787">
    <property type="term" value="F:hydrolase activity"/>
    <property type="evidence" value="ECO:0007669"/>
    <property type="project" value="UniProtKB-KW"/>
</dbReference>
<dbReference type="Gene3D" id="2.20.70.10">
    <property type="match status" value="1"/>
</dbReference>
<dbReference type="CDD" id="cd04511">
    <property type="entry name" value="NUDIX_Hydrolase"/>
    <property type="match status" value="1"/>
</dbReference>
<dbReference type="AlphaFoldDB" id="A0A5C6RNU5"/>
<evidence type="ECO:0000259" key="4">
    <source>
        <dbReference type="PROSITE" id="PS51462"/>
    </source>
</evidence>
<name>A0A5C6RNU5_9BACT</name>
<keyword evidence="6" id="KW-1185">Reference proteome</keyword>
<dbReference type="EMBL" id="VOOR01000014">
    <property type="protein sequence ID" value="TXB63585.1"/>
    <property type="molecule type" value="Genomic_DNA"/>
</dbReference>
<keyword evidence="3" id="KW-0460">Magnesium</keyword>
<dbReference type="Proteomes" id="UP000321580">
    <property type="component" value="Unassembled WGS sequence"/>
</dbReference>
<sequence length="182" mass="20352">MNFCSQCGSAALSFEVPRGDNRSRYVCGHCGTVHYTNPKIVTGCLPLWDGKVLLARRSIAPRYGFWNVPSGYMENGETVEEGACREVREEVEASVTNIRLHTLYSLPHINQVYIHFLGDLKGPGAFGVGEESLEARLFAEEDVPWEEIAFTSSTFSLRRFFEDQKKGQAQVHIGQLLPPGQK</sequence>
<feature type="domain" description="Nudix hydrolase" evidence="4">
    <location>
        <begin position="37"/>
        <end position="161"/>
    </location>
</feature>
<comment type="caution">
    <text evidence="5">The sequence shown here is derived from an EMBL/GenBank/DDBJ whole genome shotgun (WGS) entry which is preliminary data.</text>
</comment>
<dbReference type="InterPro" id="IPR000086">
    <property type="entry name" value="NUDIX_hydrolase_dom"/>
</dbReference>
<evidence type="ECO:0000256" key="3">
    <source>
        <dbReference type="ARBA" id="ARBA00022842"/>
    </source>
</evidence>
<dbReference type="InterPro" id="IPR015797">
    <property type="entry name" value="NUDIX_hydrolase-like_dom_sf"/>
</dbReference>
<dbReference type="SUPFAM" id="SSF55811">
    <property type="entry name" value="Nudix"/>
    <property type="match status" value="1"/>
</dbReference>
<dbReference type="Pfam" id="PF14803">
    <property type="entry name" value="Zn_ribbon_Nudix"/>
    <property type="match status" value="1"/>
</dbReference>
<dbReference type="PRINTS" id="PR00502">
    <property type="entry name" value="NUDIXFAMILY"/>
</dbReference>
<dbReference type="RefSeq" id="WP_147167055.1">
    <property type="nucleotide sequence ID" value="NZ_VOOR01000014.1"/>
</dbReference>
<dbReference type="InterPro" id="IPR029401">
    <property type="entry name" value="Nudix_N"/>
</dbReference>
<proteinExistence type="predicted"/>
<dbReference type="Pfam" id="PF00293">
    <property type="entry name" value="NUDIX"/>
    <property type="match status" value="1"/>
</dbReference>